<dbReference type="PANTHER" id="PTHR12965">
    <property type="entry name" value="VACUOLAR PROTEIN SORTING 54"/>
    <property type="match status" value="1"/>
</dbReference>
<evidence type="ECO:0000256" key="3">
    <source>
        <dbReference type="ARBA" id="ARBA00017665"/>
    </source>
</evidence>
<keyword evidence="6" id="KW-0333">Golgi apparatus</keyword>
<dbReference type="Pfam" id="PF07928">
    <property type="entry name" value="Vps54"/>
    <property type="match status" value="1"/>
</dbReference>
<dbReference type="InterPro" id="IPR039745">
    <property type="entry name" value="Vps54"/>
</dbReference>
<evidence type="ECO:0000259" key="10">
    <source>
        <dbReference type="Pfam" id="PF10475"/>
    </source>
</evidence>
<feature type="region of interest" description="Disordered" evidence="8">
    <location>
        <begin position="987"/>
        <end position="1048"/>
    </location>
</feature>
<comment type="caution">
    <text evidence="11">The sequence shown here is derived from an EMBL/GenBank/DDBJ whole genome shotgun (WGS) entry which is preliminary data.</text>
</comment>
<feature type="compositionally biased region" description="Pro residues" evidence="8">
    <location>
        <begin position="989"/>
        <end position="998"/>
    </location>
</feature>
<feature type="region of interest" description="Disordered" evidence="8">
    <location>
        <begin position="1"/>
        <end position="42"/>
    </location>
</feature>
<dbReference type="InterPro" id="IPR019515">
    <property type="entry name" value="VPS54_N"/>
</dbReference>
<feature type="compositionally biased region" description="Low complexity" evidence="8">
    <location>
        <begin position="999"/>
        <end position="1015"/>
    </location>
</feature>
<proteinExistence type="inferred from homology"/>
<feature type="compositionally biased region" description="Polar residues" evidence="8">
    <location>
        <begin position="142"/>
        <end position="151"/>
    </location>
</feature>
<comment type="subcellular location">
    <subcellularLocation>
        <location evidence="1">Golgi apparatus</location>
        <location evidence="1">trans-Golgi network</location>
    </subcellularLocation>
</comment>
<keyword evidence="12" id="KW-1185">Reference proteome</keyword>
<feature type="domain" description="Vacuolar protein sorting-associated protein 54 N-terminal" evidence="10">
    <location>
        <begin position="197"/>
        <end position="353"/>
    </location>
</feature>
<feature type="compositionally biased region" description="Low complexity" evidence="8">
    <location>
        <begin position="543"/>
        <end position="570"/>
    </location>
</feature>
<dbReference type="GO" id="GO:0006896">
    <property type="term" value="P:Golgi to vacuole transport"/>
    <property type="evidence" value="ECO:0007669"/>
    <property type="project" value="TreeGrafter"/>
</dbReference>
<feature type="compositionally biased region" description="Polar residues" evidence="8">
    <location>
        <begin position="1161"/>
        <end position="1175"/>
    </location>
</feature>
<feature type="compositionally biased region" description="Low complexity" evidence="8">
    <location>
        <begin position="1372"/>
        <end position="1383"/>
    </location>
</feature>
<dbReference type="InterPro" id="IPR012501">
    <property type="entry name" value="Vps54_C"/>
</dbReference>
<sequence length="1518" mass="159227">MHPHGSLSRTSGSAEPQPARRSSYSHNFDGGQGVSSYVGHTDLNPQRVTSAQDALLLSSAQGIAPLLNNPSSAPAAAVWCWPLFGGSEQLSAEPPPMPAGLVPEVTMADFMRYLRVIGDKHNRFSQLRQESSNDQRRKVSVTDITPGQSRHQQGEGLVNAMKTVPPQFFTEEFSLTRPETWTDVSRSDSEEEGAEVLDELGGHLDVVETNLLKEIAARSDSFFEAAVYVQDLRGALHRTYHAVKDLRIQVKELNSSMLESAVTVQRLERQRANVNATCERLKALEGVVQAKQTLELLLPEGDYAAALDVMDDLRAGLEGPQLAGMHCLRHLPNHLAETAEAVNDMMAADFLTATQYSTVDAAVRQALVMLRTGRSIQTPPGKGKAKLVAANGYAGLGPPSMNGHGDDVLPDGVEQEGLGFLDALLQEATAADLPVETSPDRLQDLLLPPVIGLRRTGKLSHAMRHYRDAASIEVKSAVRGVVEEGLPHLLGGEPEGLLLSDKLQMLGPPAFLRLLAAVLLACRSCLAHAHLVRSALETLLRPASSSTTASPRHHPSPSSSPRSSGSPRHATAAMQECKEAVQAASDAAQGRWARLLGSRATAQMRLRLADLQQLLGMCESFAAMAEGFGARPAPALRNAVQVQCRMYLDSLHTRGINQLTGLLDQEAWSSSHVASTFQAVVLHLEERAQAHHGSLIPNGDHSPDKSPGHGKGPGGRSLSKGKAGEASLLLIGDRGFHVVPTLLLLLRLLGEYLAFQDTAPAFTPEIARRVIELLKVFNSRSCQLVLGAGAMQVAGLKSITAKHLALASQCLGALIALQPTLTAVFSGASLHTRSGPPSGDFDRLLQDLRTHQGEIHGKLVGLMRERLMASLKQLPGLADRWAEGPNAGVPPSPFAQNLAKQLRVLSGVLSPLLQVEETEDIFQQIGGLYSRSLADAFSRLTFQGVGFECQAAADLHLLLEALQSLPMVTADKPSTLRPLAFLCERPMFTPRPPAPAVSPPTSRGPSRPSSGHPQPRSNPPSRPTSASTSPLQSSAAAADAESASQRQPMITTEAAPAPASPIMSASSAASIGQSVPNAAGEAATHASDSLGTTAASGASQQDINHPAAHMDASLPAGQPTLDVLQAGPALLPPGPGAATSGGAHASSQQTSHMHAAALPQVSGSSNIHEQASSQPEPRAEQQAATSMASMPSFASLGSLPSTAIPGLAELGLDPVALQPSGSSAEAALDQLAETLPQVQPPVDMAYLIPDQHLASAAAASLPSAHELASSRMHSGSSQAGPSTASPPDDSSQAGPSTARVKTSRSGSSGAGPILTRSSADAALEHSFAATASSWDAGPSSSGAGPSSSSSHHHDWLRQHGEASSSSHRLKPSGSASSLSSSGSTRRHRHRHSSSHKDDGVASSSHRRSRRSSHRSSQPEPDLDELGPRRASDPGAIWANEIADDEAMMAQPASPGIGPRAGSGGLGAGGKAAWNFFMEKVSPGSARNRPPAHPSPSHVRPHSAAASDSPHSRVSQTSR</sequence>
<gene>
    <name evidence="11" type="ORF">WJX74_010053</name>
</gene>
<organism evidence="11 12">
    <name type="scientific">Apatococcus lobatus</name>
    <dbReference type="NCBI Taxonomy" id="904363"/>
    <lineage>
        <taxon>Eukaryota</taxon>
        <taxon>Viridiplantae</taxon>
        <taxon>Chlorophyta</taxon>
        <taxon>core chlorophytes</taxon>
        <taxon>Trebouxiophyceae</taxon>
        <taxon>Chlorellales</taxon>
        <taxon>Chlorellaceae</taxon>
        <taxon>Apatococcus</taxon>
    </lineage>
</organism>
<name>A0AAW1Q5T7_9CHLO</name>
<protein>
    <recommendedName>
        <fullName evidence="3">Vacuolar protein sorting-associated protein 54</fullName>
    </recommendedName>
</protein>
<dbReference type="Gene3D" id="6.10.250.860">
    <property type="match status" value="1"/>
</dbReference>
<feature type="region of interest" description="Disordered" evidence="8">
    <location>
        <begin position="543"/>
        <end position="574"/>
    </location>
</feature>
<dbReference type="GO" id="GO:0000938">
    <property type="term" value="C:GARP complex"/>
    <property type="evidence" value="ECO:0007669"/>
    <property type="project" value="InterPro"/>
</dbReference>
<dbReference type="EMBL" id="JALJOS010000086">
    <property type="protein sequence ID" value="KAK9816230.1"/>
    <property type="molecule type" value="Genomic_DNA"/>
</dbReference>
<feature type="compositionally biased region" description="Polar residues" evidence="8">
    <location>
        <begin position="1271"/>
        <end position="1307"/>
    </location>
</feature>
<feature type="compositionally biased region" description="Polar residues" evidence="8">
    <location>
        <begin position="1086"/>
        <end position="1103"/>
    </location>
</feature>
<reference evidence="11 12" key="1">
    <citation type="journal article" date="2024" name="Nat. Commun.">
        <title>Phylogenomics reveals the evolutionary origins of lichenization in chlorophyte algae.</title>
        <authorList>
            <person name="Puginier C."/>
            <person name="Libourel C."/>
            <person name="Otte J."/>
            <person name="Skaloud P."/>
            <person name="Haon M."/>
            <person name="Grisel S."/>
            <person name="Petersen M."/>
            <person name="Berrin J.G."/>
            <person name="Delaux P.M."/>
            <person name="Dal Grande F."/>
            <person name="Keller J."/>
        </authorList>
    </citation>
    <scope>NUCLEOTIDE SEQUENCE [LARGE SCALE GENOMIC DNA]</scope>
    <source>
        <strain evidence="11 12">SAG 2145</strain>
    </source>
</reference>
<feature type="compositionally biased region" description="Basic and acidic residues" evidence="8">
    <location>
        <begin position="1351"/>
        <end position="1360"/>
    </location>
</feature>
<feature type="compositionally biased region" description="Low complexity" evidence="8">
    <location>
        <begin position="1332"/>
        <end position="1349"/>
    </location>
</feature>
<feature type="compositionally biased region" description="Basic residues" evidence="8">
    <location>
        <begin position="1384"/>
        <end position="1393"/>
    </location>
</feature>
<feature type="compositionally biased region" description="Basic residues" evidence="8">
    <location>
        <begin position="1404"/>
        <end position="1413"/>
    </location>
</feature>
<dbReference type="GO" id="GO:0019905">
    <property type="term" value="F:syntaxin binding"/>
    <property type="evidence" value="ECO:0007669"/>
    <property type="project" value="TreeGrafter"/>
</dbReference>
<dbReference type="PANTHER" id="PTHR12965:SF0">
    <property type="entry name" value="VACUOLAR PROTEIN SORTING-ASSOCIATED PROTEIN 54"/>
    <property type="match status" value="1"/>
</dbReference>
<feature type="compositionally biased region" description="Gly residues" evidence="8">
    <location>
        <begin position="1458"/>
        <end position="1469"/>
    </location>
</feature>
<accession>A0AAW1Q5T7</accession>
<feature type="compositionally biased region" description="Low complexity" evidence="8">
    <location>
        <begin position="1023"/>
        <end position="1044"/>
    </location>
</feature>
<feature type="region of interest" description="Disordered" evidence="8">
    <location>
        <begin position="1332"/>
        <end position="1518"/>
    </location>
</feature>
<keyword evidence="4" id="KW-0813">Transport</keyword>
<evidence type="ECO:0000256" key="2">
    <source>
        <dbReference type="ARBA" id="ARBA00009150"/>
    </source>
</evidence>
<feature type="domain" description="Vacuolar protein sorting-associated protein 54 C-terminal" evidence="9">
    <location>
        <begin position="735"/>
        <end position="866"/>
    </location>
</feature>
<evidence type="ECO:0000313" key="11">
    <source>
        <dbReference type="EMBL" id="KAK9816230.1"/>
    </source>
</evidence>
<dbReference type="GO" id="GO:0015031">
    <property type="term" value="P:protein transport"/>
    <property type="evidence" value="ECO:0007669"/>
    <property type="project" value="UniProtKB-KW"/>
</dbReference>
<feature type="region of interest" description="Disordered" evidence="8">
    <location>
        <begin position="1079"/>
        <end position="1188"/>
    </location>
</feature>
<dbReference type="Proteomes" id="UP001438707">
    <property type="component" value="Unassembled WGS sequence"/>
</dbReference>
<evidence type="ECO:0000256" key="1">
    <source>
        <dbReference type="ARBA" id="ARBA00004601"/>
    </source>
</evidence>
<evidence type="ECO:0000256" key="4">
    <source>
        <dbReference type="ARBA" id="ARBA00022448"/>
    </source>
</evidence>
<keyword evidence="7" id="KW-0175">Coiled coil</keyword>
<evidence type="ECO:0000259" key="9">
    <source>
        <dbReference type="Pfam" id="PF07928"/>
    </source>
</evidence>
<feature type="region of interest" description="Disordered" evidence="8">
    <location>
        <begin position="127"/>
        <end position="154"/>
    </location>
</feature>
<dbReference type="GO" id="GO:0042147">
    <property type="term" value="P:retrograde transport, endosome to Golgi"/>
    <property type="evidence" value="ECO:0007669"/>
    <property type="project" value="InterPro"/>
</dbReference>
<evidence type="ECO:0000256" key="8">
    <source>
        <dbReference type="SAM" id="MobiDB-lite"/>
    </source>
</evidence>
<evidence type="ECO:0000256" key="7">
    <source>
        <dbReference type="ARBA" id="ARBA00023054"/>
    </source>
</evidence>
<keyword evidence="5" id="KW-0653">Protein transport</keyword>
<dbReference type="GO" id="GO:0005829">
    <property type="term" value="C:cytosol"/>
    <property type="evidence" value="ECO:0007669"/>
    <property type="project" value="GOC"/>
</dbReference>
<feature type="compositionally biased region" description="Low complexity" evidence="8">
    <location>
        <begin position="1136"/>
        <end position="1149"/>
    </location>
</feature>
<comment type="similarity">
    <text evidence="2">Belongs to the VPS54 family.</text>
</comment>
<evidence type="ECO:0000256" key="6">
    <source>
        <dbReference type="ARBA" id="ARBA00023034"/>
    </source>
</evidence>
<dbReference type="Pfam" id="PF10475">
    <property type="entry name" value="Vps54_N"/>
    <property type="match status" value="1"/>
</dbReference>
<evidence type="ECO:0000313" key="12">
    <source>
        <dbReference type="Proteomes" id="UP001438707"/>
    </source>
</evidence>
<feature type="region of interest" description="Disordered" evidence="8">
    <location>
        <begin position="1264"/>
        <end position="1317"/>
    </location>
</feature>
<feature type="region of interest" description="Disordered" evidence="8">
    <location>
        <begin position="693"/>
        <end position="720"/>
    </location>
</feature>
<feature type="compositionally biased region" description="Polar residues" evidence="8">
    <location>
        <begin position="7"/>
        <end position="26"/>
    </location>
</feature>
<evidence type="ECO:0000256" key="5">
    <source>
        <dbReference type="ARBA" id="ARBA00022927"/>
    </source>
</evidence>